<dbReference type="EMBL" id="PDUG01000006">
    <property type="protein sequence ID" value="PIC21715.1"/>
    <property type="molecule type" value="Genomic_DNA"/>
</dbReference>
<sequence>MFSQKSDEHQILIKEYTKDKNAIMSITIKQEHKIEIHFPKSSKKFTIKFRALNRLNFSHFSINPKNCEKSIIYCPKREELLFETKTSEKCQAACERYIGLFIDLFSIKTVNFEVMKFDGACKYENEEKAASIFELLVNSKVQFKCFVWRFCPLGFETFAAIVRG</sequence>
<evidence type="ECO:0000313" key="1">
    <source>
        <dbReference type="EMBL" id="PIC21715.1"/>
    </source>
</evidence>
<evidence type="ECO:0000313" key="2">
    <source>
        <dbReference type="Proteomes" id="UP000230233"/>
    </source>
</evidence>
<comment type="caution">
    <text evidence="1">The sequence shown here is derived from an EMBL/GenBank/DDBJ whole genome shotgun (WGS) entry which is preliminary data.</text>
</comment>
<organism evidence="1 2">
    <name type="scientific">Caenorhabditis nigoni</name>
    <dbReference type="NCBI Taxonomy" id="1611254"/>
    <lineage>
        <taxon>Eukaryota</taxon>
        <taxon>Metazoa</taxon>
        <taxon>Ecdysozoa</taxon>
        <taxon>Nematoda</taxon>
        <taxon>Chromadorea</taxon>
        <taxon>Rhabditida</taxon>
        <taxon>Rhabditina</taxon>
        <taxon>Rhabditomorpha</taxon>
        <taxon>Rhabditoidea</taxon>
        <taxon>Rhabditidae</taxon>
        <taxon>Peloderinae</taxon>
        <taxon>Caenorhabditis</taxon>
    </lineage>
</organism>
<dbReference type="AlphaFoldDB" id="A0A2G5T2V1"/>
<dbReference type="Proteomes" id="UP000230233">
    <property type="component" value="Chromosome X"/>
</dbReference>
<gene>
    <name evidence="1" type="primary">Cnig_chr_X.g26453</name>
    <name evidence="1" type="ORF">B9Z55_026453</name>
</gene>
<keyword evidence="2" id="KW-1185">Reference proteome</keyword>
<proteinExistence type="predicted"/>
<protein>
    <submittedName>
        <fullName evidence="1">Uncharacterized protein</fullName>
    </submittedName>
</protein>
<reference evidence="2" key="1">
    <citation type="submission" date="2017-10" db="EMBL/GenBank/DDBJ databases">
        <title>Rapid genome shrinkage in a self-fertile nematode reveals novel sperm competition proteins.</title>
        <authorList>
            <person name="Yin D."/>
            <person name="Schwarz E.M."/>
            <person name="Thomas C.G."/>
            <person name="Felde R.L."/>
            <person name="Korf I.F."/>
            <person name="Cutter A.D."/>
            <person name="Schartner C.M."/>
            <person name="Ralston E.J."/>
            <person name="Meyer B.J."/>
            <person name="Haag E.S."/>
        </authorList>
    </citation>
    <scope>NUCLEOTIDE SEQUENCE [LARGE SCALE GENOMIC DNA]</scope>
    <source>
        <strain evidence="2">JU1422</strain>
    </source>
</reference>
<name>A0A2G5T2V1_9PELO</name>
<accession>A0A2G5T2V1</accession>